<keyword evidence="1" id="KW-0472">Membrane</keyword>
<protein>
    <submittedName>
        <fullName evidence="2">Permease</fullName>
    </submittedName>
</protein>
<accession>A0A931CU99</accession>
<gene>
    <name evidence="2" type="ORF">IV500_11310</name>
</gene>
<feature type="transmembrane region" description="Helical" evidence="1">
    <location>
        <begin position="78"/>
        <end position="99"/>
    </location>
</feature>
<feature type="transmembrane region" description="Helical" evidence="1">
    <location>
        <begin position="163"/>
        <end position="181"/>
    </location>
</feature>
<evidence type="ECO:0000256" key="1">
    <source>
        <dbReference type="SAM" id="Phobius"/>
    </source>
</evidence>
<comment type="caution">
    <text evidence="2">The sequence shown here is derived from an EMBL/GenBank/DDBJ whole genome shotgun (WGS) entry which is preliminary data.</text>
</comment>
<evidence type="ECO:0000313" key="3">
    <source>
        <dbReference type="Proteomes" id="UP000655366"/>
    </source>
</evidence>
<dbReference type="RefSeq" id="WP_196396922.1">
    <property type="nucleotide sequence ID" value="NZ_JADNYM010000013.1"/>
</dbReference>
<dbReference type="EMBL" id="JADNYM010000013">
    <property type="protein sequence ID" value="MBG0739973.1"/>
    <property type="molecule type" value="Genomic_DNA"/>
</dbReference>
<dbReference type="AlphaFoldDB" id="A0A931CU99"/>
<sequence>MRSWTAGIAGIVALAVIIAASYATLSISLSAGIVLSAVLGMGWPHYLGVPAKKTLGSVIALTGACASVTAALTPGPGYLSWLPVFLAVGVGAVFVVQLVRGTGQSHRLESTLGASAGVLLAGLGSGWIASHRFTGETAMTLIAGVSALVALLIGMIRWPDRVIAPLAIILAALAGPLAALLFSEVHIIQAAIIGAVIAAVLMSFRRLGTAAGRPRNVQGAIAMGIAPLGALGALVYFIDKLLIT</sequence>
<feature type="transmembrane region" description="Helical" evidence="1">
    <location>
        <begin position="29"/>
        <end position="47"/>
    </location>
</feature>
<evidence type="ECO:0000313" key="2">
    <source>
        <dbReference type="EMBL" id="MBG0739973.1"/>
    </source>
</evidence>
<feature type="transmembrane region" description="Helical" evidence="1">
    <location>
        <begin position="187"/>
        <end position="204"/>
    </location>
</feature>
<feature type="transmembrane region" description="Helical" evidence="1">
    <location>
        <begin position="54"/>
        <end position="72"/>
    </location>
</feature>
<proteinExistence type="predicted"/>
<keyword evidence="3" id="KW-1185">Reference proteome</keyword>
<reference evidence="2 3" key="1">
    <citation type="submission" date="2020-11" db="EMBL/GenBank/DDBJ databases">
        <title>Arthrobacter antarcticus sp. nov., isolated from Antarctic Soil.</title>
        <authorList>
            <person name="Li J."/>
        </authorList>
    </citation>
    <scope>NUCLEOTIDE SEQUENCE [LARGE SCALE GENOMIC DNA]</scope>
    <source>
        <strain evidence="2 3">Z1-20</strain>
    </source>
</reference>
<keyword evidence="1" id="KW-1133">Transmembrane helix</keyword>
<feature type="transmembrane region" description="Helical" evidence="1">
    <location>
        <begin position="216"/>
        <end position="238"/>
    </location>
</feature>
<name>A0A931CU99_9MICC</name>
<organism evidence="2 3">
    <name type="scientific">Arthrobacter terrae</name>
    <dbReference type="NCBI Taxonomy" id="2935737"/>
    <lineage>
        <taxon>Bacteria</taxon>
        <taxon>Bacillati</taxon>
        <taxon>Actinomycetota</taxon>
        <taxon>Actinomycetes</taxon>
        <taxon>Micrococcales</taxon>
        <taxon>Micrococcaceae</taxon>
        <taxon>Arthrobacter</taxon>
    </lineage>
</organism>
<dbReference type="Proteomes" id="UP000655366">
    <property type="component" value="Unassembled WGS sequence"/>
</dbReference>
<feature type="transmembrane region" description="Helical" evidence="1">
    <location>
        <begin position="111"/>
        <end position="131"/>
    </location>
</feature>
<feature type="transmembrane region" description="Helical" evidence="1">
    <location>
        <begin position="137"/>
        <end position="156"/>
    </location>
</feature>
<keyword evidence="1" id="KW-0812">Transmembrane</keyword>